<name>A0A0F9I126_9ZZZZ</name>
<dbReference type="AlphaFoldDB" id="A0A0F9I126"/>
<reference evidence="1" key="1">
    <citation type="journal article" date="2015" name="Nature">
        <title>Complex archaea that bridge the gap between prokaryotes and eukaryotes.</title>
        <authorList>
            <person name="Spang A."/>
            <person name="Saw J.H."/>
            <person name="Jorgensen S.L."/>
            <person name="Zaremba-Niedzwiedzka K."/>
            <person name="Martijn J."/>
            <person name="Lind A.E."/>
            <person name="van Eijk R."/>
            <person name="Schleper C."/>
            <person name="Guy L."/>
            <person name="Ettema T.J."/>
        </authorList>
    </citation>
    <scope>NUCLEOTIDE SEQUENCE</scope>
</reference>
<protein>
    <submittedName>
        <fullName evidence="1">Uncharacterized protein</fullName>
    </submittedName>
</protein>
<organism evidence="1">
    <name type="scientific">marine sediment metagenome</name>
    <dbReference type="NCBI Taxonomy" id="412755"/>
    <lineage>
        <taxon>unclassified sequences</taxon>
        <taxon>metagenomes</taxon>
        <taxon>ecological metagenomes</taxon>
    </lineage>
</organism>
<dbReference type="EMBL" id="LAZR01013602">
    <property type="protein sequence ID" value="KKM21202.1"/>
    <property type="molecule type" value="Genomic_DNA"/>
</dbReference>
<gene>
    <name evidence="1" type="ORF">LCGC14_1637840</name>
</gene>
<evidence type="ECO:0000313" key="1">
    <source>
        <dbReference type="EMBL" id="KKM21202.1"/>
    </source>
</evidence>
<sequence length="81" mass="8689">MFYEQCGYWVFIGGGRSKKPVIPAGPVPAPTPQEIDIEAQRKSEDVRRKLRAQAGHRGTIITEGDLGTPDIGKSVLLGGGI</sequence>
<accession>A0A0F9I126</accession>
<proteinExistence type="predicted"/>
<comment type="caution">
    <text evidence="1">The sequence shown here is derived from an EMBL/GenBank/DDBJ whole genome shotgun (WGS) entry which is preliminary data.</text>
</comment>